<sequence length="1575" mass="172915">MSVICATSNSRNASFFSVNFFFLLFIFTGFLYLLTTHHAFAAKGESQYKAAQMPNTQSCTVGRDMLSEEAEYDRTDIVGALPYSRHYETTLGYNQNRTNDMTDGQKSIGGWTDNYNNYAFVAGSSTGGIIRVRLPGDKDDTYYIATVASVLTYVSNGRDRRYPDGTVLTAQDKDKLTFQDYTIIVNQSVSSIQRIFSATPLIFEANYFAYGDGNHIESGEGDRVGYMSTDHRDRKLVLVSSSTISSTYTPVRGSKTITNSVNFNSLSFYVNNQGTIYQFQYQAPIGSIPVYKAARIIYPEGRTLGLSYETYGGIGLLAVADNRGHLLTFQRSLYMDGNALRSVVNQVSLSAQNGYTPFPDQQTVTYQYKTSSWTNFENGQNQNFYTISSAQSNLYGLETYLYNQKAGLQSAIIKNVGMYSDPYQVPVLTDVVNQLGETSLHWDYAASPTGSGWTMLKDSYKPFSPKNVLYTARSSEFGGSQVTGGSWSSNYTLTTDFNDSSATDSVAMKSSGDANTTEVNYTFNGFPCLTYNSKPVSAMNVDVRVNHVNYIIDANGNKTNFTYDGQNRIQTIEEAAGTSQSRTTTYTYGNLNNGAINPYSIPTVIQGPYQTITNTLNIRGQIVSQVQSSTQSGSAPKTYLYTFYEDSSQPNYGLLAMYDAPRSDVIDATSYSYDSFGNITSKTVVVNDASGSPVNRTTSYSNYNSAGLAKNISNPDSTSDTINYDKGYQILTKVHGSTTTSQSTSNTYDLVERLLTSTDADGKTTTYTYDSIGRPYITIEPNGNRTTYQFFPNNQISFIGKNNAQNTMFETTWTLLDSAGRVYYTRKGGDGNRLWSMRSFDANGNVDHIHTAQGIDEYWTYDAFNRVLTHTDGNGKVDTKTFDAADNNVIESAANSAGSTRYFKNQSTLATEINDDFGRVDYYHDIAENLIKKTQGDRSCVNNQIDQLGRQRTFYCSSTSNSDPKLIVNDNYLNDTSAFGNLDKVTSVTAYGVSTAYGYDLFGRVISKAQHNNTPVTWGYATSTLTNGYTYTSAGKLTSLTTPSGNVVSYNYSANGMLDNIQLNSTPIINNIGYDGASRLSYFFWGQGGSWQQWLNDGGELTQIKSTLSGGQTALQLNYGADLDGRITSQTIAGDNTATYGYDKNSQLLTESTSDGRSLTYTYDQNGNRTSLRSTGNWGFSYASEDYRYTANHMNLWTKNGGDAQPLGYTTVGELVSSYMGTSAYDHASRRRSESGVPGSTKYIGMYMDYNHKNERTFRGGSYIDRQYAYDESSHLIGEYGPTGTMIVEYIWMGDKPIAAVYPGNRIVYIVTDHQNKPRRGIDAATQQVVWSWNPDAYGAKKPIESGAQINLRFPGQYYDEQSGLYYNHNRYYNPELGRYMEPDPIGLKGGLNPYSYAGNNPVNNVDINGLNILRFLPVVGDIIDVMAMSDGEAPGGGFKNAASSNMAKTAAKDSAALAEKSLPNSALVCRGGACKADSFANGSGVTKAADGTLQGVSTQSRAGATVEELSKPFKNNQVGVTTVGKIREAGGKVTADGHPNNPNHATVDNLTPQQLEGLFSPTRANPVPPNKRGF</sequence>
<dbReference type="InterPro" id="IPR006530">
    <property type="entry name" value="YD"/>
</dbReference>
<evidence type="ECO:0000256" key="2">
    <source>
        <dbReference type="SAM" id="Phobius"/>
    </source>
</evidence>
<evidence type="ECO:0000256" key="1">
    <source>
        <dbReference type="ARBA" id="ARBA00022737"/>
    </source>
</evidence>
<keyword evidence="2" id="KW-1133">Transmembrane helix</keyword>
<gene>
    <name evidence="4" type="ORF">HYN46_14970</name>
</gene>
<reference evidence="4 5" key="1">
    <citation type="submission" date="2018-07" db="EMBL/GenBank/DDBJ databases">
        <title>Genome sequencing of Moraxellaceae gen. HYN0046.</title>
        <authorList>
            <person name="Kim M."/>
            <person name="Yi H."/>
        </authorList>
    </citation>
    <scope>NUCLEOTIDE SEQUENCE [LARGE SCALE GENOMIC DNA]</scope>
    <source>
        <strain evidence="4 5">HYN0046</strain>
    </source>
</reference>
<proteinExistence type="predicted"/>
<evidence type="ECO:0000313" key="4">
    <source>
        <dbReference type="EMBL" id="AXI04030.1"/>
    </source>
</evidence>
<dbReference type="InterPro" id="IPR056823">
    <property type="entry name" value="TEN-like_YD-shell"/>
</dbReference>
<name>A0A345P9S1_9GAMM</name>
<dbReference type="PRINTS" id="PR00394">
    <property type="entry name" value="RHSPROTEIN"/>
</dbReference>
<dbReference type="NCBIfam" id="TIGR03696">
    <property type="entry name" value="Rhs_assc_core"/>
    <property type="match status" value="1"/>
</dbReference>
<dbReference type="InterPro" id="IPR031325">
    <property type="entry name" value="RHS_repeat"/>
</dbReference>
<protein>
    <recommendedName>
        <fullName evidence="3">Teneurin-like YD-shell domain-containing protein</fullName>
    </recommendedName>
</protein>
<dbReference type="Proteomes" id="UP000253940">
    <property type="component" value="Chromosome"/>
</dbReference>
<keyword evidence="5" id="KW-1185">Reference proteome</keyword>
<evidence type="ECO:0000259" key="3">
    <source>
        <dbReference type="Pfam" id="PF25023"/>
    </source>
</evidence>
<dbReference type="Pfam" id="PF25023">
    <property type="entry name" value="TEN_YD-shell"/>
    <property type="match status" value="1"/>
</dbReference>
<dbReference type="PANTHER" id="PTHR32305">
    <property type="match status" value="1"/>
</dbReference>
<dbReference type="EMBL" id="CP031222">
    <property type="protein sequence ID" value="AXI04030.1"/>
    <property type="molecule type" value="Genomic_DNA"/>
</dbReference>
<keyword evidence="1" id="KW-0677">Repeat</keyword>
<dbReference type="OrthoDB" id="9816400at2"/>
<evidence type="ECO:0000313" key="5">
    <source>
        <dbReference type="Proteomes" id="UP000253940"/>
    </source>
</evidence>
<keyword evidence="2" id="KW-0812">Transmembrane</keyword>
<dbReference type="InterPro" id="IPR050708">
    <property type="entry name" value="T6SS_VgrG/RHS"/>
</dbReference>
<keyword evidence="2" id="KW-0472">Membrane</keyword>
<dbReference type="Gene3D" id="2.180.10.10">
    <property type="entry name" value="RHS repeat-associated core"/>
    <property type="match status" value="1"/>
</dbReference>
<dbReference type="NCBIfam" id="TIGR01643">
    <property type="entry name" value="YD_repeat_2x"/>
    <property type="match status" value="2"/>
</dbReference>
<dbReference type="PANTHER" id="PTHR32305:SF15">
    <property type="entry name" value="PROTEIN RHSA-RELATED"/>
    <property type="match status" value="1"/>
</dbReference>
<dbReference type="InterPro" id="IPR022385">
    <property type="entry name" value="Rhs_assc_core"/>
</dbReference>
<organism evidence="4 5">
    <name type="scientific">Aquirhabdus parva</name>
    <dbReference type="NCBI Taxonomy" id="2283318"/>
    <lineage>
        <taxon>Bacteria</taxon>
        <taxon>Pseudomonadati</taxon>
        <taxon>Pseudomonadota</taxon>
        <taxon>Gammaproteobacteria</taxon>
        <taxon>Moraxellales</taxon>
        <taxon>Moraxellaceae</taxon>
        <taxon>Aquirhabdus</taxon>
    </lineage>
</organism>
<dbReference type="KEGG" id="mbah:HYN46_14970"/>
<feature type="domain" description="Teneurin-like YD-shell" evidence="3">
    <location>
        <begin position="1096"/>
        <end position="1402"/>
    </location>
</feature>
<accession>A0A345P9S1</accession>
<feature type="transmembrane region" description="Helical" evidence="2">
    <location>
        <begin position="12"/>
        <end position="34"/>
    </location>
</feature>
<dbReference type="Pfam" id="PF05593">
    <property type="entry name" value="RHS_repeat"/>
    <property type="match status" value="1"/>
</dbReference>